<reference evidence="2" key="1">
    <citation type="submission" date="2020-02" db="EMBL/GenBank/DDBJ databases">
        <authorList>
            <person name="Meier V. D."/>
        </authorList>
    </citation>
    <scope>NUCLEOTIDE SEQUENCE</scope>
    <source>
        <strain evidence="2">AVDCRST_MAG64</strain>
    </source>
</reference>
<dbReference type="EMBL" id="CADCUQ010000771">
    <property type="protein sequence ID" value="CAA9428809.1"/>
    <property type="molecule type" value="Genomic_DNA"/>
</dbReference>
<dbReference type="AlphaFoldDB" id="A0A6J4Q5I5"/>
<name>A0A6J4Q5I5_9BACT</name>
<proteinExistence type="predicted"/>
<dbReference type="PROSITE" id="PS51257">
    <property type="entry name" value="PROKAR_LIPOPROTEIN"/>
    <property type="match status" value="1"/>
</dbReference>
<feature type="signal peptide" evidence="1">
    <location>
        <begin position="1"/>
        <end position="20"/>
    </location>
</feature>
<protein>
    <submittedName>
        <fullName evidence="2">Uncharacterized protein</fullName>
    </submittedName>
</protein>
<evidence type="ECO:0000256" key="1">
    <source>
        <dbReference type="SAM" id="SignalP"/>
    </source>
</evidence>
<evidence type="ECO:0000313" key="2">
    <source>
        <dbReference type="EMBL" id="CAA9428809.1"/>
    </source>
</evidence>
<feature type="non-terminal residue" evidence="2">
    <location>
        <position position="41"/>
    </location>
</feature>
<organism evidence="2">
    <name type="scientific">uncultured Phycisphaerae bacterium</name>
    <dbReference type="NCBI Taxonomy" id="904963"/>
    <lineage>
        <taxon>Bacteria</taxon>
        <taxon>Pseudomonadati</taxon>
        <taxon>Planctomycetota</taxon>
        <taxon>Phycisphaerae</taxon>
        <taxon>environmental samples</taxon>
    </lineage>
</organism>
<keyword evidence="1" id="KW-0732">Signal</keyword>
<sequence>MRTAGLPLVCTWLAAAACWAATPNAPSAPTTAAAAPRYDAT</sequence>
<accession>A0A6J4Q5I5</accession>
<gene>
    <name evidence="2" type="ORF">AVDCRST_MAG64-3333</name>
</gene>
<feature type="chain" id="PRO_5026719037" evidence="1">
    <location>
        <begin position="21"/>
        <end position="41"/>
    </location>
</feature>